<keyword evidence="7" id="KW-1185">Reference proteome</keyword>
<evidence type="ECO:0008006" key="8">
    <source>
        <dbReference type="Google" id="ProtNLM"/>
    </source>
</evidence>
<comment type="caution">
    <text evidence="6">The sequence shown here is derived from an EMBL/GenBank/DDBJ whole genome shotgun (WGS) entry which is preliminary data.</text>
</comment>
<evidence type="ECO:0000256" key="4">
    <source>
        <dbReference type="ARBA" id="ARBA00023004"/>
    </source>
</evidence>
<dbReference type="CDD" id="cd11064">
    <property type="entry name" value="CYP86A"/>
    <property type="match status" value="1"/>
</dbReference>
<keyword evidence="4 5" id="KW-0408">Iron</keyword>
<evidence type="ECO:0000256" key="1">
    <source>
        <dbReference type="ARBA" id="ARBA00010617"/>
    </source>
</evidence>
<evidence type="ECO:0000313" key="6">
    <source>
        <dbReference type="EMBL" id="MQL86947.1"/>
    </source>
</evidence>
<evidence type="ECO:0000256" key="5">
    <source>
        <dbReference type="PIRSR" id="PIRSR602401-1"/>
    </source>
</evidence>
<dbReference type="GO" id="GO:0004497">
    <property type="term" value="F:monooxygenase activity"/>
    <property type="evidence" value="ECO:0007669"/>
    <property type="project" value="InterPro"/>
</dbReference>
<dbReference type="Pfam" id="PF00067">
    <property type="entry name" value="p450"/>
    <property type="match status" value="1"/>
</dbReference>
<evidence type="ECO:0000256" key="2">
    <source>
        <dbReference type="ARBA" id="ARBA00022723"/>
    </source>
</evidence>
<feature type="binding site" description="axial binding residue" evidence="5">
    <location>
        <position position="472"/>
    </location>
    <ligand>
        <name>heme</name>
        <dbReference type="ChEBI" id="CHEBI:30413"/>
    </ligand>
    <ligandPart>
        <name>Fe</name>
        <dbReference type="ChEBI" id="CHEBI:18248"/>
    </ligandPart>
</feature>
<dbReference type="SUPFAM" id="SSF48264">
    <property type="entry name" value="Cytochrome P450"/>
    <property type="match status" value="1"/>
</dbReference>
<evidence type="ECO:0000256" key="3">
    <source>
        <dbReference type="ARBA" id="ARBA00023002"/>
    </source>
</evidence>
<proteinExistence type="inferred from homology"/>
<keyword evidence="2 5" id="KW-0479">Metal-binding</keyword>
<dbReference type="GO" id="GO:0016705">
    <property type="term" value="F:oxidoreductase activity, acting on paired donors, with incorporation or reduction of molecular oxygen"/>
    <property type="evidence" value="ECO:0007669"/>
    <property type="project" value="InterPro"/>
</dbReference>
<protein>
    <recommendedName>
        <fullName evidence="8">Cytochrome P450 704C1</fullName>
    </recommendedName>
</protein>
<dbReference type="GO" id="GO:0020037">
    <property type="term" value="F:heme binding"/>
    <property type="evidence" value="ECO:0007669"/>
    <property type="project" value="InterPro"/>
</dbReference>
<gene>
    <name evidence="6" type="ORF">Taro_019470</name>
</gene>
<dbReference type="OrthoDB" id="1470350at2759"/>
<dbReference type="AlphaFoldDB" id="A0A843UWX2"/>
<comment type="similarity">
    <text evidence="1">Belongs to the cytochrome P450 family.</text>
</comment>
<dbReference type="Proteomes" id="UP000652761">
    <property type="component" value="Unassembled WGS sequence"/>
</dbReference>
<dbReference type="PRINTS" id="PR00463">
    <property type="entry name" value="EP450I"/>
</dbReference>
<keyword evidence="5" id="KW-0349">Heme</keyword>
<accession>A0A843UWX2</accession>
<comment type="cofactor">
    <cofactor evidence="5">
        <name>heme</name>
        <dbReference type="ChEBI" id="CHEBI:30413"/>
    </cofactor>
</comment>
<dbReference type="GO" id="GO:0005506">
    <property type="term" value="F:iron ion binding"/>
    <property type="evidence" value="ECO:0007669"/>
    <property type="project" value="InterPro"/>
</dbReference>
<dbReference type="PRINTS" id="PR00385">
    <property type="entry name" value="P450"/>
</dbReference>
<dbReference type="EMBL" id="NMUH01000940">
    <property type="protein sequence ID" value="MQL86947.1"/>
    <property type="molecule type" value="Genomic_DNA"/>
</dbReference>
<keyword evidence="3" id="KW-0560">Oxidoreductase</keyword>
<dbReference type="InterPro" id="IPR002401">
    <property type="entry name" value="Cyt_P450_E_grp-I"/>
</dbReference>
<dbReference type="InterPro" id="IPR001128">
    <property type="entry name" value="Cyt_P450"/>
</dbReference>
<evidence type="ECO:0000313" key="7">
    <source>
        <dbReference type="Proteomes" id="UP000652761"/>
    </source>
</evidence>
<sequence>MELLPLPASPLLLLTAVVVAAAALLLSAARFTKSRWPRRYHPVVGTVLHQLRYLHKFYHYHTELSRHHKSFRISTAPFHSNVYTSDPAVVEYILRTNFHNYGKGMLNYEVMKELLGDGIFAVDGSKWRHQRKLASYEFTTRSLREHSGAVFKNNAAKLAAAMSEAASSHQAVEMQLVDGSSQRIPRTQNWFTRSAMDSVFEVAFGTKLYCLEGSSEENRRFVRALDDATAQINMRYINPFWRLMRFFNIGMEAALRENIKVVDDLVYKVIHSKVAKMSNQGSESADAEREDIMSRFLRESERDPKTMNHRYLRDISLSFVVAGKDTTGGTMAWFTYMLCKHPSEQEKIAQEIRQAVRAPENATFQDFAERITEEALGKLQYLHAALTETMRLYPAVGMDLKVCFSDDTLPDGFAVNKGETIMYQPYCMGRMTYLWGEDAEDFRPQRWLDENGMFCAESPFKFTAFQAGPRICLGKEFAYRQMKIFWAVLLRFFRFRLRDDDEPVNCKMSLTLLVEPGIFVHVSNRS</sequence>
<dbReference type="InterPro" id="IPR036396">
    <property type="entry name" value="Cyt_P450_sf"/>
</dbReference>
<reference evidence="6" key="1">
    <citation type="submission" date="2017-07" db="EMBL/GenBank/DDBJ databases">
        <title>Taro Niue Genome Assembly and Annotation.</title>
        <authorList>
            <person name="Atibalentja N."/>
            <person name="Keating K."/>
            <person name="Fields C.J."/>
        </authorList>
    </citation>
    <scope>NUCLEOTIDE SEQUENCE</scope>
    <source>
        <strain evidence="6">Niue_2</strain>
        <tissue evidence="6">Leaf</tissue>
    </source>
</reference>
<dbReference type="Gene3D" id="1.10.630.10">
    <property type="entry name" value="Cytochrome P450"/>
    <property type="match status" value="1"/>
</dbReference>
<name>A0A843UWX2_COLES</name>
<dbReference type="PANTHER" id="PTHR24296">
    <property type="entry name" value="CYTOCHROME P450"/>
    <property type="match status" value="1"/>
</dbReference>
<organism evidence="6 7">
    <name type="scientific">Colocasia esculenta</name>
    <name type="common">Wild taro</name>
    <name type="synonym">Arum esculentum</name>
    <dbReference type="NCBI Taxonomy" id="4460"/>
    <lineage>
        <taxon>Eukaryota</taxon>
        <taxon>Viridiplantae</taxon>
        <taxon>Streptophyta</taxon>
        <taxon>Embryophyta</taxon>
        <taxon>Tracheophyta</taxon>
        <taxon>Spermatophyta</taxon>
        <taxon>Magnoliopsida</taxon>
        <taxon>Liliopsida</taxon>
        <taxon>Araceae</taxon>
        <taxon>Aroideae</taxon>
        <taxon>Colocasieae</taxon>
        <taxon>Colocasia</taxon>
    </lineage>
</organism>